<dbReference type="RefSeq" id="XP_034234297.1">
    <property type="nucleotide sequence ID" value="XM_034378406.1"/>
</dbReference>
<protein>
    <submittedName>
        <fullName evidence="18">Nucleobindin-2-like</fullName>
    </submittedName>
</protein>
<dbReference type="PROSITE" id="PS50222">
    <property type="entry name" value="EF_HAND_2"/>
    <property type="match status" value="2"/>
</dbReference>
<keyword evidence="12" id="KW-0106">Calcium</keyword>
<dbReference type="GO" id="GO:0003677">
    <property type="term" value="F:DNA binding"/>
    <property type="evidence" value="ECO:0007669"/>
    <property type="project" value="UniProtKB-KW"/>
</dbReference>
<evidence type="ECO:0000256" key="4">
    <source>
        <dbReference type="ARBA" id="ARBA00004613"/>
    </source>
</evidence>
<evidence type="ECO:0000259" key="16">
    <source>
        <dbReference type="PROSITE" id="PS50222"/>
    </source>
</evidence>
<evidence type="ECO:0000256" key="7">
    <source>
        <dbReference type="ARBA" id="ARBA00022525"/>
    </source>
</evidence>
<dbReference type="GO" id="GO:0005085">
    <property type="term" value="F:guanyl-nucleotide exchange factor activity"/>
    <property type="evidence" value="ECO:0007669"/>
    <property type="project" value="UniProtKB-KW"/>
</dbReference>
<name>A0A6P8YK28_THRPL</name>
<dbReference type="GO" id="GO:0005509">
    <property type="term" value="F:calcium ion binding"/>
    <property type="evidence" value="ECO:0007669"/>
    <property type="project" value="InterPro"/>
</dbReference>
<reference evidence="18" key="1">
    <citation type="submission" date="2025-08" db="UniProtKB">
        <authorList>
            <consortium name="RefSeq"/>
        </authorList>
    </citation>
    <scope>IDENTIFICATION</scope>
    <source>
        <tissue evidence="18">Total insect</tissue>
    </source>
</reference>
<dbReference type="InParanoid" id="A0A6P8YK28"/>
<dbReference type="PANTHER" id="PTHR19237">
    <property type="entry name" value="NUCLEOBINDIN"/>
    <property type="match status" value="1"/>
</dbReference>
<dbReference type="AlphaFoldDB" id="A0A6P8YK28"/>
<dbReference type="GeneID" id="117641247"/>
<evidence type="ECO:0000313" key="17">
    <source>
        <dbReference type="Proteomes" id="UP000515158"/>
    </source>
</evidence>
<dbReference type="InterPro" id="IPR057576">
    <property type="entry name" value="NUCB1_N"/>
</dbReference>
<dbReference type="InterPro" id="IPR018247">
    <property type="entry name" value="EF_Hand_1_Ca_BS"/>
</dbReference>
<keyword evidence="17" id="KW-1185">Reference proteome</keyword>
<evidence type="ECO:0000256" key="10">
    <source>
        <dbReference type="ARBA" id="ARBA00022729"/>
    </source>
</evidence>
<dbReference type="KEGG" id="tpal:117641247"/>
<keyword evidence="13" id="KW-0333">Golgi apparatus</keyword>
<keyword evidence="7" id="KW-0964">Secreted</keyword>
<dbReference type="GO" id="GO:0005794">
    <property type="term" value="C:Golgi apparatus"/>
    <property type="evidence" value="ECO:0007669"/>
    <property type="project" value="UniProtKB-SubCell"/>
</dbReference>
<evidence type="ECO:0000256" key="11">
    <source>
        <dbReference type="ARBA" id="ARBA00022737"/>
    </source>
</evidence>
<dbReference type="PROSITE" id="PS00018">
    <property type="entry name" value="EF_HAND_1"/>
    <property type="match status" value="1"/>
</dbReference>
<evidence type="ECO:0000256" key="12">
    <source>
        <dbReference type="ARBA" id="ARBA00022837"/>
    </source>
</evidence>
<dbReference type="OrthoDB" id="5982823at2759"/>
<evidence type="ECO:0000256" key="9">
    <source>
        <dbReference type="ARBA" id="ARBA00022658"/>
    </source>
</evidence>
<keyword evidence="8" id="KW-0597">Phosphoprotein</keyword>
<evidence type="ECO:0000256" key="8">
    <source>
        <dbReference type="ARBA" id="ARBA00022553"/>
    </source>
</evidence>
<gene>
    <name evidence="18" type="primary">LOC117641247</name>
</gene>
<evidence type="ECO:0000256" key="14">
    <source>
        <dbReference type="ARBA" id="ARBA00023125"/>
    </source>
</evidence>
<evidence type="ECO:0000256" key="15">
    <source>
        <dbReference type="ARBA" id="ARBA00023136"/>
    </source>
</evidence>
<keyword evidence="6" id="KW-0963">Cytoplasm</keyword>
<accession>A0A6P8YK28</accession>
<feature type="domain" description="EF-hand" evidence="16">
    <location>
        <begin position="187"/>
        <end position="222"/>
    </location>
</feature>
<dbReference type="InterPro" id="IPR011992">
    <property type="entry name" value="EF-hand-dom_pair"/>
</dbReference>
<dbReference type="GO" id="GO:0016020">
    <property type="term" value="C:membrane"/>
    <property type="evidence" value="ECO:0007669"/>
    <property type="project" value="UniProtKB-SubCell"/>
</dbReference>
<dbReference type="PANTHER" id="PTHR19237:SF20">
    <property type="entry name" value="NUCLEOBINDIN 1"/>
    <property type="match status" value="1"/>
</dbReference>
<evidence type="ECO:0000256" key="5">
    <source>
        <dbReference type="ARBA" id="ARBA00008063"/>
    </source>
</evidence>
<keyword evidence="14" id="KW-0238">DNA-binding</keyword>
<dbReference type="InterPro" id="IPR040250">
    <property type="entry name" value="Nucleobindin"/>
</dbReference>
<organism evidence="18">
    <name type="scientific">Thrips palmi</name>
    <name type="common">Melon thrips</name>
    <dbReference type="NCBI Taxonomy" id="161013"/>
    <lineage>
        <taxon>Eukaryota</taxon>
        <taxon>Metazoa</taxon>
        <taxon>Ecdysozoa</taxon>
        <taxon>Arthropoda</taxon>
        <taxon>Hexapoda</taxon>
        <taxon>Insecta</taxon>
        <taxon>Pterygota</taxon>
        <taxon>Neoptera</taxon>
        <taxon>Paraneoptera</taxon>
        <taxon>Thysanoptera</taxon>
        <taxon>Terebrantia</taxon>
        <taxon>Thripoidea</taxon>
        <taxon>Thripidae</taxon>
        <taxon>Thrips</taxon>
    </lineage>
</organism>
<dbReference type="Proteomes" id="UP000515158">
    <property type="component" value="Unplaced"/>
</dbReference>
<evidence type="ECO:0000256" key="1">
    <source>
        <dbReference type="ARBA" id="ARBA00004170"/>
    </source>
</evidence>
<sequence length="281" mass="32443">MRGGRHFLGRPSVASRVLRKVCRSGCYHEAINKMSFVVICLLALSGIVAYPVTETSESNAEQKDKLCHGLRMPQPPDYNPYFEKVFQDLNSDPTFLDTMGKANRTDVESGKIAHVVKILSPSVRTRLNEIKKTEMSRLQNNNASTDHIDYANPDTFEEEDLKRLIVKAMSDRNEIRNKQRKVLKSLKEESEPKSIFSQHDLDGNSLVDLNEFKALLRSLYQKEVGRMCIQGIPESSVREKWEKLEQNQQREFQDMDINKDGFINYEEYNRSWFRGSSNSQL</sequence>
<dbReference type="InterPro" id="IPR002048">
    <property type="entry name" value="EF_hand_dom"/>
</dbReference>
<dbReference type="GO" id="GO:0070062">
    <property type="term" value="C:extracellular exosome"/>
    <property type="evidence" value="ECO:0007669"/>
    <property type="project" value="TreeGrafter"/>
</dbReference>
<evidence type="ECO:0000256" key="6">
    <source>
        <dbReference type="ARBA" id="ARBA00022490"/>
    </source>
</evidence>
<dbReference type="SUPFAM" id="SSF47473">
    <property type="entry name" value="EF-hand"/>
    <property type="match status" value="1"/>
</dbReference>
<keyword evidence="11" id="KW-0677">Repeat</keyword>
<dbReference type="SMART" id="SM00054">
    <property type="entry name" value="EFh"/>
    <property type="match status" value="2"/>
</dbReference>
<dbReference type="Pfam" id="PF13499">
    <property type="entry name" value="EF-hand_7"/>
    <property type="match status" value="1"/>
</dbReference>
<keyword evidence="10" id="KW-0732">Signal</keyword>
<keyword evidence="9" id="KW-0344">Guanine-nucleotide releasing factor</keyword>
<keyword evidence="15" id="KW-0472">Membrane</keyword>
<evidence type="ECO:0000256" key="3">
    <source>
        <dbReference type="ARBA" id="ARBA00004555"/>
    </source>
</evidence>
<feature type="domain" description="EF-hand" evidence="16">
    <location>
        <begin position="243"/>
        <end position="278"/>
    </location>
</feature>
<dbReference type="Pfam" id="PF25434">
    <property type="entry name" value="NUCB1_N"/>
    <property type="match status" value="1"/>
</dbReference>
<dbReference type="CDD" id="cd00051">
    <property type="entry name" value="EFh"/>
    <property type="match status" value="1"/>
</dbReference>
<dbReference type="GO" id="GO:0005793">
    <property type="term" value="C:endoplasmic reticulum-Golgi intermediate compartment"/>
    <property type="evidence" value="ECO:0007669"/>
    <property type="project" value="TreeGrafter"/>
</dbReference>
<comment type="similarity">
    <text evidence="5">Belongs to the nucleobindin family.</text>
</comment>
<dbReference type="Gene3D" id="1.10.238.10">
    <property type="entry name" value="EF-hand"/>
    <property type="match status" value="1"/>
</dbReference>
<proteinExistence type="inferred from homology"/>
<evidence type="ECO:0000256" key="13">
    <source>
        <dbReference type="ARBA" id="ARBA00023034"/>
    </source>
</evidence>
<evidence type="ECO:0000313" key="18">
    <source>
        <dbReference type="RefSeq" id="XP_034234297.1"/>
    </source>
</evidence>
<comment type="subcellular location">
    <subcellularLocation>
        <location evidence="2">Cytoplasm</location>
    </subcellularLocation>
    <subcellularLocation>
        <location evidence="3">Golgi apparatus</location>
    </subcellularLocation>
    <subcellularLocation>
        <location evidence="1">Membrane</location>
        <topology evidence="1">Peripheral membrane protein</topology>
    </subcellularLocation>
    <subcellularLocation>
        <location evidence="4">Secreted</location>
    </subcellularLocation>
</comment>
<evidence type="ECO:0000256" key="2">
    <source>
        <dbReference type="ARBA" id="ARBA00004496"/>
    </source>
</evidence>